<evidence type="ECO:0000256" key="3">
    <source>
        <dbReference type="ARBA" id="ARBA00022723"/>
    </source>
</evidence>
<keyword evidence="10" id="KW-1185">Reference proteome</keyword>
<proteinExistence type="predicted"/>
<protein>
    <submittedName>
        <fullName evidence="9">NUDIX hydrolase</fullName>
        <ecNumber evidence="9">3.6.1.55</ecNumber>
    </submittedName>
</protein>
<evidence type="ECO:0000256" key="6">
    <source>
        <dbReference type="ARBA" id="ARBA00023211"/>
    </source>
</evidence>
<keyword evidence="6" id="KW-0464">Manganese</keyword>
<feature type="region of interest" description="Disordered" evidence="7">
    <location>
        <begin position="18"/>
        <end position="44"/>
    </location>
</feature>
<sequence length="210" mass="23098">MLDDPYHVNSLVERLSRALDPVEGSPPVPARGDGDLNGAPSPTGRALRPAAVLAPLVMRETGLSVVLTRRADHLSSHAGQISFPGGRLNMGEEAADAALRETEEEIGLPRSNVRLIGRFDPYETVTGFQITPFVGLVDARARFRADPGEVAEIFETPFDFLMNPANHVLEERMFAGQLRRYYAMPHEGRYIWGATAGLLKALADRFNTFR</sequence>
<name>A0ABV9NAY2_9PROT</name>
<dbReference type="Proteomes" id="UP001596024">
    <property type="component" value="Unassembled WGS sequence"/>
</dbReference>
<dbReference type="GO" id="GO:0035539">
    <property type="term" value="F:8-oxo-7,8-dihydrodeoxyguanosine triphosphate pyrophosphatase activity"/>
    <property type="evidence" value="ECO:0007669"/>
    <property type="project" value="UniProtKB-EC"/>
</dbReference>
<reference evidence="10" key="1">
    <citation type="journal article" date="2019" name="Int. J. Syst. Evol. Microbiol.">
        <title>The Global Catalogue of Microorganisms (GCM) 10K type strain sequencing project: providing services to taxonomists for standard genome sequencing and annotation.</title>
        <authorList>
            <consortium name="The Broad Institute Genomics Platform"/>
            <consortium name="The Broad Institute Genome Sequencing Center for Infectious Disease"/>
            <person name="Wu L."/>
            <person name="Ma J."/>
        </authorList>
    </citation>
    <scope>NUCLEOTIDE SEQUENCE [LARGE SCALE GENOMIC DNA]</scope>
    <source>
        <strain evidence="10">CCUG 62981</strain>
    </source>
</reference>
<dbReference type="PROSITE" id="PS51462">
    <property type="entry name" value="NUDIX"/>
    <property type="match status" value="1"/>
</dbReference>
<dbReference type="SUPFAM" id="SSF55811">
    <property type="entry name" value="Nudix"/>
    <property type="match status" value="1"/>
</dbReference>
<accession>A0ABV9NAY2</accession>
<comment type="cofactor">
    <cofactor evidence="2">
        <name>Mg(2+)</name>
        <dbReference type="ChEBI" id="CHEBI:18420"/>
    </cofactor>
</comment>
<evidence type="ECO:0000313" key="9">
    <source>
        <dbReference type="EMBL" id="MFC4725527.1"/>
    </source>
</evidence>
<dbReference type="Pfam" id="PF00293">
    <property type="entry name" value="NUDIX"/>
    <property type="match status" value="1"/>
</dbReference>
<dbReference type="InterPro" id="IPR015797">
    <property type="entry name" value="NUDIX_hydrolase-like_dom_sf"/>
</dbReference>
<dbReference type="EC" id="3.6.1.55" evidence="9"/>
<dbReference type="PROSITE" id="PS00893">
    <property type="entry name" value="NUDIX_BOX"/>
    <property type="match status" value="1"/>
</dbReference>
<dbReference type="InterPro" id="IPR020084">
    <property type="entry name" value="NUDIX_hydrolase_CS"/>
</dbReference>
<feature type="domain" description="Nudix hydrolase" evidence="8">
    <location>
        <begin position="47"/>
        <end position="179"/>
    </location>
</feature>
<dbReference type="CDD" id="cd03426">
    <property type="entry name" value="NUDIX_CoAse_Nudt7"/>
    <property type="match status" value="1"/>
</dbReference>
<evidence type="ECO:0000256" key="4">
    <source>
        <dbReference type="ARBA" id="ARBA00022801"/>
    </source>
</evidence>
<dbReference type="RefSeq" id="WP_371393388.1">
    <property type="nucleotide sequence ID" value="NZ_CP163421.1"/>
</dbReference>
<evidence type="ECO:0000256" key="2">
    <source>
        <dbReference type="ARBA" id="ARBA00001946"/>
    </source>
</evidence>
<organism evidence="9 10">
    <name type="scientific">Glycocaulis abyssi</name>
    <dbReference type="NCBI Taxonomy" id="1433403"/>
    <lineage>
        <taxon>Bacteria</taxon>
        <taxon>Pseudomonadati</taxon>
        <taxon>Pseudomonadota</taxon>
        <taxon>Alphaproteobacteria</taxon>
        <taxon>Maricaulales</taxon>
        <taxon>Maricaulaceae</taxon>
        <taxon>Glycocaulis</taxon>
    </lineage>
</organism>
<dbReference type="InterPro" id="IPR045121">
    <property type="entry name" value="CoAse"/>
</dbReference>
<dbReference type="InterPro" id="IPR000086">
    <property type="entry name" value="NUDIX_hydrolase_dom"/>
</dbReference>
<keyword evidence="4 9" id="KW-0378">Hydrolase</keyword>
<keyword evidence="5" id="KW-0460">Magnesium</keyword>
<dbReference type="Gene3D" id="3.90.79.10">
    <property type="entry name" value="Nucleoside Triphosphate Pyrophosphohydrolase"/>
    <property type="match status" value="1"/>
</dbReference>
<comment type="cofactor">
    <cofactor evidence="1">
        <name>Mn(2+)</name>
        <dbReference type="ChEBI" id="CHEBI:29035"/>
    </cofactor>
</comment>
<dbReference type="EMBL" id="JBHSGQ010000004">
    <property type="protein sequence ID" value="MFC4725527.1"/>
    <property type="molecule type" value="Genomic_DNA"/>
</dbReference>
<keyword evidence="3" id="KW-0479">Metal-binding</keyword>
<comment type="caution">
    <text evidence="9">The sequence shown here is derived from an EMBL/GenBank/DDBJ whole genome shotgun (WGS) entry which is preliminary data.</text>
</comment>
<evidence type="ECO:0000256" key="1">
    <source>
        <dbReference type="ARBA" id="ARBA00001936"/>
    </source>
</evidence>
<dbReference type="PANTHER" id="PTHR12992">
    <property type="entry name" value="NUDIX HYDROLASE"/>
    <property type="match status" value="1"/>
</dbReference>
<evidence type="ECO:0000256" key="7">
    <source>
        <dbReference type="SAM" id="MobiDB-lite"/>
    </source>
</evidence>
<evidence type="ECO:0000259" key="8">
    <source>
        <dbReference type="PROSITE" id="PS51462"/>
    </source>
</evidence>
<evidence type="ECO:0000313" key="10">
    <source>
        <dbReference type="Proteomes" id="UP001596024"/>
    </source>
</evidence>
<dbReference type="PANTHER" id="PTHR12992:SF11">
    <property type="entry name" value="MITOCHONDRIAL COENZYME A DIPHOSPHATASE NUDT8"/>
    <property type="match status" value="1"/>
</dbReference>
<evidence type="ECO:0000256" key="5">
    <source>
        <dbReference type="ARBA" id="ARBA00022842"/>
    </source>
</evidence>
<gene>
    <name evidence="9" type="ORF">ACFPB0_09525</name>
</gene>